<comment type="caution">
    <text evidence="2">The sequence shown here is derived from an EMBL/GenBank/DDBJ whole genome shotgun (WGS) entry which is preliminary data.</text>
</comment>
<keyword evidence="1" id="KW-0732">Signal</keyword>
<evidence type="ECO:0008006" key="4">
    <source>
        <dbReference type="Google" id="ProtNLM"/>
    </source>
</evidence>
<dbReference type="AlphaFoldDB" id="A0A849T286"/>
<protein>
    <recommendedName>
        <fullName evidence="4">Fibronectin type III domain-containing protein</fullName>
    </recommendedName>
</protein>
<reference evidence="2 3" key="1">
    <citation type="submission" date="2020-04" db="EMBL/GenBank/DDBJ databases">
        <title>Metagenomic profiling of ammonia- and methane-oxidizing microorganisms in a Dutch drinking water treatment plant.</title>
        <authorList>
            <person name="Poghosyan L."/>
            <person name="Leucker S."/>
        </authorList>
    </citation>
    <scope>NUCLEOTIDE SEQUENCE [LARGE SCALE GENOMIC DNA]</scope>
    <source>
        <strain evidence="2">S-RSF-IL-03</strain>
    </source>
</reference>
<dbReference type="EMBL" id="JABFRW010000194">
    <property type="protein sequence ID" value="NOT35399.1"/>
    <property type="molecule type" value="Genomic_DNA"/>
</dbReference>
<organism evidence="2 3">
    <name type="scientific">Eiseniibacteriota bacterium</name>
    <dbReference type="NCBI Taxonomy" id="2212470"/>
    <lineage>
        <taxon>Bacteria</taxon>
        <taxon>Candidatus Eiseniibacteriota</taxon>
    </lineage>
</organism>
<evidence type="ECO:0000313" key="3">
    <source>
        <dbReference type="Proteomes" id="UP000580839"/>
    </source>
</evidence>
<accession>A0A849T286</accession>
<feature type="signal peptide" evidence="1">
    <location>
        <begin position="1"/>
        <end position="24"/>
    </location>
</feature>
<proteinExistence type="predicted"/>
<gene>
    <name evidence="2" type="ORF">HOP12_14740</name>
</gene>
<sequence>MMRSVRLLALASCVVAALQAPSHAAERGAADRVATPPPFARAAEVLASDSIAYRARVMDGNLVGVTITNYGFIGNNFISRAPSLEYPLGAGYEHLVRGGLWIGAIARDDVGVFTGVSTAAVDGAQGTASQGATEFTPAGNALQVRSSLLANDNYNPAAVSELDVISTFSDRPAKRADNNSEDHRPMGLIVRQENYSWSFSQYQHVNIFHYTIRNDGPPLKDVWVGLYGEFASGSKKDAAVWPPSGWFRKKWLAVDDTLTVARGDTIRAIPPMMREHYCTRLPIPDACELERAPYWVGAKLLGWKASAADTVAIKRYTFSGWDYQPFSNLRNEDVEKYGLISTGVLQPVAGDSLQPGGDPVTLFAVGPFSQIDPGDSIVVDFALVGGAEVADIQEHARFAQDAFDNNYVIPIPPPPPNIKVVARHEALDVYWDDTSELAIDPTSPVPQDFEGYRLYLGDERLELNRIGEWDKTTAPHDTTGFNTGFAAIRRDTVIDGRTYRYRYQIPNLRDGFKYFVSVTAFDLGNVRISSLESGISRNNKFLAIPSPAPGEQVAGDKVTVFPNPYRVEARWDQGQLVRDHYLWFANLPPTASIKIYTLAGDLVFETDFNGASYRGTDARGVFDPRRELDVQDIRLSGRSYAWNLITRQGQAAATGLYMYSVEDKQTGERQLGKFLIVKSDREGF</sequence>
<feature type="chain" id="PRO_5032516774" description="Fibronectin type III domain-containing protein" evidence="1">
    <location>
        <begin position="25"/>
        <end position="684"/>
    </location>
</feature>
<evidence type="ECO:0000256" key="1">
    <source>
        <dbReference type="SAM" id="SignalP"/>
    </source>
</evidence>
<dbReference type="Proteomes" id="UP000580839">
    <property type="component" value="Unassembled WGS sequence"/>
</dbReference>
<name>A0A849T286_UNCEI</name>
<evidence type="ECO:0000313" key="2">
    <source>
        <dbReference type="EMBL" id="NOT35399.1"/>
    </source>
</evidence>